<gene>
    <name evidence="3" type="ORF">D3871_23925</name>
</gene>
<feature type="compositionally biased region" description="Basic and acidic residues" evidence="1">
    <location>
        <begin position="26"/>
        <end position="46"/>
    </location>
</feature>
<proteinExistence type="predicted"/>
<name>A0A3A3FGW4_9BURK</name>
<evidence type="ECO:0000313" key="4">
    <source>
        <dbReference type="Proteomes" id="UP000265955"/>
    </source>
</evidence>
<dbReference type="Pfam" id="PF07508">
    <property type="entry name" value="Recombinase"/>
    <property type="match status" value="1"/>
</dbReference>
<keyword evidence="4" id="KW-1185">Reference proteome</keyword>
<dbReference type="GO" id="GO:0003677">
    <property type="term" value="F:DNA binding"/>
    <property type="evidence" value="ECO:0007669"/>
    <property type="project" value="InterPro"/>
</dbReference>
<dbReference type="Proteomes" id="UP000265955">
    <property type="component" value="Unassembled WGS sequence"/>
</dbReference>
<evidence type="ECO:0000313" key="3">
    <source>
        <dbReference type="EMBL" id="RJF91744.1"/>
    </source>
</evidence>
<accession>A0A3A3FGW4</accession>
<feature type="domain" description="Recombinase" evidence="2">
    <location>
        <begin position="55"/>
        <end position="99"/>
    </location>
</feature>
<protein>
    <recommendedName>
        <fullName evidence="2">Recombinase domain-containing protein</fullName>
    </recommendedName>
</protein>
<sequence length="102" mass="11296">MKADSFACKGHFMLQQLLNDSAARSAPDRHWRQNEDRAGMKRRENDTPVASAGLLESINAQRARGESFASIAAALNKQGFSGGYGGRWYASSVWAYLQRRSS</sequence>
<dbReference type="AlphaFoldDB" id="A0A3A3FGW4"/>
<dbReference type="GO" id="GO:0000150">
    <property type="term" value="F:DNA strand exchange activity"/>
    <property type="evidence" value="ECO:0007669"/>
    <property type="project" value="InterPro"/>
</dbReference>
<organism evidence="3 4">
    <name type="scientific">Noviherbaspirillum saxi</name>
    <dbReference type="NCBI Taxonomy" id="2320863"/>
    <lineage>
        <taxon>Bacteria</taxon>
        <taxon>Pseudomonadati</taxon>
        <taxon>Pseudomonadota</taxon>
        <taxon>Betaproteobacteria</taxon>
        <taxon>Burkholderiales</taxon>
        <taxon>Oxalobacteraceae</taxon>
        <taxon>Noviherbaspirillum</taxon>
    </lineage>
</organism>
<reference evidence="4" key="1">
    <citation type="submission" date="2018-09" db="EMBL/GenBank/DDBJ databases">
        <authorList>
            <person name="Zhu H."/>
        </authorList>
    </citation>
    <scope>NUCLEOTIDE SEQUENCE [LARGE SCALE GENOMIC DNA]</scope>
    <source>
        <strain evidence="4">K1R23-30</strain>
    </source>
</reference>
<evidence type="ECO:0000256" key="1">
    <source>
        <dbReference type="SAM" id="MobiDB-lite"/>
    </source>
</evidence>
<dbReference type="InterPro" id="IPR011109">
    <property type="entry name" value="DNA_bind_recombinase_dom"/>
</dbReference>
<feature type="region of interest" description="Disordered" evidence="1">
    <location>
        <begin position="22"/>
        <end position="47"/>
    </location>
</feature>
<evidence type="ECO:0000259" key="2">
    <source>
        <dbReference type="Pfam" id="PF07508"/>
    </source>
</evidence>
<dbReference type="EMBL" id="QYUO01000003">
    <property type="protein sequence ID" value="RJF91744.1"/>
    <property type="molecule type" value="Genomic_DNA"/>
</dbReference>
<comment type="caution">
    <text evidence="3">The sequence shown here is derived from an EMBL/GenBank/DDBJ whole genome shotgun (WGS) entry which is preliminary data.</text>
</comment>